<keyword evidence="3" id="KW-1185">Reference proteome</keyword>
<feature type="compositionally biased region" description="Basic residues" evidence="1">
    <location>
        <begin position="33"/>
        <end position="42"/>
    </location>
</feature>
<name>A0A9P1N6V8_9PELO</name>
<reference evidence="2" key="1">
    <citation type="submission" date="2022-11" db="EMBL/GenBank/DDBJ databases">
        <authorList>
            <person name="Kikuchi T."/>
        </authorList>
    </citation>
    <scope>NUCLEOTIDE SEQUENCE</scope>
    <source>
        <strain evidence="2">PS1010</strain>
    </source>
</reference>
<dbReference type="Proteomes" id="UP001152747">
    <property type="component" value="Unassembled WGS sequence"/>
</dbReference>
<evidence type="ECO:0000313" key="3">
    <source>
        <dbReference type="Proteomes" id="UP001152747"/>
    </source>
</evidence>
<organism evidence="2 3">
    <name type="scientific">Caenorhabditis angaria</name>
    <dbReference type="NCBI Taxonomy" id="860376"/>
    <lineage>
        <taxon>Eukaryota</taxon>
        <taxon>Metazoa</taxon>
        <taxon>Ecdysozoa</taxon>
        <taxon>Nematoda</taxon>
        <taxon>Chromadorea</taxon>
        <taxon>Rhabditida</taxon>
        <taxon>Rhabditina</taxon>
        <taxon>Rhabditomorpha</taxon>
        <taxon>Rhabditoidea</taxon>
        <taxon>Rhabditidae</taxon>
        <taxon>Peloderinae</taxon>
        <taxon>Caenorhabditis</taxon>
    </lineage>
</organism>
<dbReference type="AlphaFoldDB" id="A0A9P1N6V8"/>
<comment type="caution">
    <text evidence="2">The sequence shown here is derived from an EMBL/GenBank/DDBJ whole genome shotgun (WGS) entry which is preliminary data.</text>
</comment>
<feature type="compositionally biased region" description="Acidic residues" evidence="1">
    <location>
        <begin position="431"/>
        <end position="440"/>
    </location>
</feature>
<evidence type="ECO:0000256" key="1">
    <source>
        <dbReference type="SAM" id="MobiDB-lite"/>
    </source>
</evidence>
<proteinExistence type="predicted"/>
<feature type="region of interest" description="Disordered" evidence="1">
    <location>
        <begin position="1"/>
        <end position="65"/>
    </location>
</feature>
<feature type="compositionally biased region" description="Polar residues" evidence="1">
    <location>
        <begin position="350"/>
        <end position="361"/>
    </location>
</feature>
<dbReference type="EMBL" id="CANHGI010000005">
    <property type="protein sequence ID" value="CAI5449982.1"/>
    <property type="molecule type" value="Genomic_DNA"/>
</dbReference>
<accession>A0A9P1N6V8</accession>
<feature type="compositionally biased region" description="Basic and acidic residues" evidence="1">
    <location>
        <begin position="16"/>
        <end position="31"/>
    </location>
</feature>
<feature type="region of interest" description="Disordered" evidence="1">
    <location>
        <begin position="337"/>
        <end position="465"/>
    </location>
</feature>
<evidence type="ECO:0000313" key="2">
    <source>
        <dbReference type="EMBL" id="CAI5449982.1"/>
    </source>
</evidence>
<gene>
    <name evidence="2" type="ORF">CAMP_LOCUS12619</name>
</gene>
<protein>
    <submittedName>
        <fullName evidence="2">Uncharacterized protein</fullName>
    </submittedName>
</protein>
<sequence length="465" mass="53881">MKSWSKVKLELASMESNKDDGMRSVQDEMKTPKTGKKGKLRLPKITTNTRNAKREETADEDATITDGREEIPEEPHNITQPTKKRTIYVSEDGEYLPFELADKLFGKNESLQKDEIEINLTKVNNHMKPLSYQSYIDKANESKDPECKSIYKQLALQAVFINRKMSSSDLNSSTSEKKKTAPLRYMYNYTGTKHVRIKTPVLGIFVNIYDTLTDDYWKTYSNQDYDNVSRAVVNRVLTTVSLFDDFYYIFTGPVKRSGKYSPFDDAYLLTMAEVIKEGSPCRFDSQEEEVQHNSNLLDVIASTTSVHFYNRRKEAVDANPDFQREINEMLEYVKTNFSKPSRKSSKSSTRNDSFENSNKNSLKMDKTGKQQTSQRKRAIFEDSSDDEEESPKSSKSSTRNDSFEISKKNGLKIDNTGKQQTPQRKRVIFEDSTDNEEEKENDAHREEKKERKKKKQVQEEEELFE</sequence>